<dbReference type="InterPro" id="IPR035421">
    <property type="entry name" value="Terminase_6C"/>
</dbReference>
<dbReference type="EMBL" id="JBEWSZ010000001">
    <property type="protein sequence ID" value="MET2825869.1"/>
    <property type="molecule type" value="Genomic_DNA"/>
</dbReference>
<dbReference type="SUPFAM" id="SSF51126">
    <property type="entry name" value="Pectin lyase-like"/>
    <property type="match status" value="1"/>
</dbReference>
<evidence type="ECO:0000313" key="3">
    <source>
        <dbReference type="EMBL" id="MET2825869.1"/>
    </source>
</evidence>
<dbReference type="Proteomes" id="UP001548832">
    <property type="component" value="Unassembled WGS sequence"/>
</dbReference>
<evidence type="ECO:0000256" key="1">
    <source>
        <dbReference type="ARBA" id="ARBA00022612"/>
    </source>
</evidence>
<dbReference type="Gene3D" id="3.30.420.280">
    <property type="match status" value="1"/>
</dbReference>
<feature type="domain" description="Terminase large subunit gp17-like C-terminal" evidence="2">
    <location>
        <begin position="65"/>
        <end position="213"/>
    </location>
</feature>
<evidence type="ECO:0000259" key="2">
    <source>
        <dbReference type="Pfam" id="PF17289"/>
    </source>
</evidence>
<keyword evidence="1" id="KW-1188">Viral release from host cell</keyword>
<gene>
    <name evidence="3" type="ORF">ABVQ20_02655</name>
</gene>
<sequence length="727" mass="76326">MTIDDAEHYTPRERAAIVAAYPAHEREARAAGIPVLGSGRIFPVAEERIVCEPFRLPRYWPRLGALDFGWDHPSAAVELAWDTEADVVCVSKTSRASQQTPAMQALTLKPWGEWLPWAWPRDGRRETLEGAGVALAKQYAAHGLNMLSGHARFADGSVSVEAGLMEMLDRMQSGRFKVFSTLTEWFEEFRLYHRKDGQVVKLRDDLMAATRYRKLNLACISGAGTLPTTANGIWLMFDRAGDKGADGTGAGDVVGPATSANNGFARFNGTSGKIIKDGGATVDTIDIADKAVSNTKMADMATARVKGRATAATGAAEDLTLTQVLDMVGSAAQGDILYRGATSWQRLVAGTSLQAMRMNAGATAPEWAAPPGGREVLIAARIYYVRTDGSDSNNGLANTVGGAFLTIAKAVAVAQSLDNNGFAITVSVADGTYTAGASANSPLVGNGLISIIGNVATPANCVINATSANVFSASYGATITVKGFKCTTTTVGSILYALYGGTITFDRMDFGSCAGPHITASDRGEVLSTLLGGYTISGSALSHVHAYQFGEVIIGYTTITVTGTPAFSTYFCGNAGSFINFEGTTFSGAATGQRFFVHKNGMIDTNLQGFNYFPGSVAGVIRPGSQYDYATSVGPVTKTTDFTIADGENDIIVNKGSSCTVTFPSAASYVGRDIFIKTIQAFTVVSASSNVAPLTSATPGTAILAGTAGKWAKAKSDGTNWIIMAAN</sequence>
<reference evidence="3 4" key="1">
    <citation type="submission" date="2024-06" db="EMBL/GenBank/DDBJ databases">
        <authorList>
            <person name="Kim D.-U."/>
        </authorList>
    </citation>
    <scope>NUCLEOTIDE SEQUENCE [LARGE SCALE GENOMIC DNA]</scope>
    <source>
        <strain evidence="3 4">KACC15460</strain>
    </source>
</reference>
<name>A0ABV2D766_9HYPH</name>
<protein>
    <recommendedName>
        <fullName evidence="2">Terminase large subunit gp17-like C-terminal domain-containing protein</fullName>
    </recommendedName>
</protein>
<organism evidence="3 4">
    <name type="scientific">Mesorhizobium shangrilense</name>
    <dbReference type="NCBI Taxonomy" id="460060"/>
    <lineage>
        <taxon>Bacteria</taxon>
        <taxon>Pseudomonadati</taxon>
        <taxon>Pseudomonadota</taxon>
        <taxon>Alphaproteobacteria</taxon>
        <taxon>Hyphomicrobiales</taxon>
        <taxon>Phyllobacteriaceae</taxon>
        <taxon>Mesorhizobium</taxon>
    </lineage>
</organism>
<dbReference type="Pfam" id="PF17289">
    <property type="entry name" value="Terminase_6C"/>
    <property type="match status" value="1"/>
</dbReference>
<evidence type="ECO:0000313" key="4">
    <source>
        <dbReference type="Proteomes" id="UP001548832"/>
    </source>
</evidence>
<dbReference type="InterPro" id="IPR011050">
    <property type="entry name" value="Pectin_lyase_fold/virulence"/>
</dbReference>
<accession>A0ABV2D766</accession>
<comment type="caution">
    <text evidence="3">The sequence shown here is derived from an EMBL/GenBank/DDBJ whole genome shotgun (WGS) entry which is preliminary data.</text>
</comment>
<proteinExistence type="predicted"/>
<keyword evidence="4" id="KW-1185">Reference proteome</keyword>